<protein>
    <submittedName>
        <fullName evidence="1">Uncharacterized protein</fullName>
    </submittedName>
</protein>
<comment type="caution">
    <text evidence="1">The sequence shown here is derived from an EMBL/GenBank/DDBJ whole genome shotgun (WGS) entry which is preliminary data.</text>
</comment>
<name>A0A1G4XL42_9ENTR</name>
<proteinExistence type="predicted"/>
<dbReference type="EMBL" id="FMUI01000002">
    <property type="protein sequence ID" value="SCX41408.1"/>
    <property type="molecule type" value="Genomic_DNA"/>
</dbReference>
<gene>
    <name evidence="1" type="ORF">SAMN02927897_01031</name>
</gene>
<dbReference type="GeneID" id="23843132"/>
<sequence length="189" mass="21200">MQKVIVLFFIVLLGGCATTTPMPKWDKITELEVRQDRITAYSSHYAYNFIRNDPHADAYARYAEFYQEFASHVPGVAVNFVVKDEKVTAEYKAFVDASGLSAAQIERLRYHYGANIIEPNKKLVVTFRAQGDVVYILQHPPGPDTRTLEKPVTVTINDTTEQNVSWVAPLLIPAFPLIMIYGCATGPCV</sequence>
<dbReference type="PROSITE" id="PS51257">
    <property type="entry name" value="PROKAR_LIPOPROTEIN"/>
    <property type="match status" value="1"/>
</dbReference>
<dbReference type="Proteomes" id="UP000183569">
    <property type="component" value="Unassembled WGS sequence"/>
</dbReference>
<reference evidence="1 2" key="1">
    <citation type="submission" date="2016-10" db="EMBL/GenBank/DDBJ databases">
        <authorList>
            <person name="Varghese N."/>
            <person name="Submissions S."/>
        </authorList>
    </citation>
    <scope>NUCLEOTIDE SEQUENCE [LARGE SCALE GENOMIC DNA]</scope>
    <source>
        <strain evidence="1 2">CGMCC 1.12102</strain>
    </source>
</reference>
<evidence type="ECO:0000313" key="2">
    <source>
        <dbReference type="Proteomes" id="UP000183569"/>
    </source>
</evidence>
<dbReference type="RefSeq" id="WP_017455826.1">
    <property type="nucleotide sequence ID" value="NZ_FMUI01000002.1"/>
</dbReference>
<organism evidence="1 2">
    <name type="scientific">Kosakonia sacchari</name>
    <dbReference type="NCBI Taxonomy" id="1158459"/>
    <lineage>
        <taxon>Bacteria</taxon>
        <taxon>Pseudomonadati</taxon>
        <taxon>Pseudomonadota</taxon>
        <taxon>Gammaproteobacteria</taxon>
        <taxon>Enterobacterales</taxon>
        <taxon>Enterobacteriaceae</taxon>
        <taxon>Kosakonia</taxon>
    </lineage>
</organism>
<accession>A0A1G4XL42</accession>
<evidence type="ECO:0000313" key="1">
    <source>
        <dbReference type="EMBL" id="SCX41408.1"/>
    </source>
</evidence>
<dbReference type="AlphaFoldDB" id="A0A1G4XL42"/>